<keyword evidence="1" id="KW-0418">Kinase</keyword>
<comment type="caution">
    <text evidence="4">The sequence shown here is derived from an EMBL/GenBank/DDBJ whole genome shotgun (WGS) entry which is preliminary data.</text>
</comment>
<dbReference type="InterPro" id="IPR036890">
    <property type="entry name" value="HATPase_C_sf"/>
</dbReference>
<evidence type="ECO:0000256" key="1">
    <source>
        <dbReference type="ARBA" id="ARBA00022777"/>
    </source>
</evidence>
<organism evidence="4 5">
    <name type="scientific">Candidatus Avichristensenella intestinipullorum</name>
    <dbReference type="NCBI Taxonomy" id="2840693"/>
    <lineage>
        <taxon>Bacteria</taxon>
        <taxon>Bacillati</taxon>
        <taxon>Bacillota</taxon>
        <taxon>Clostridia</taxon>
        <taxon>Candidatus Avichristensenella</taxon>
    </lineage>
</organism>
<dbReference type="InterPro" id="IPR005467">
    <property type="entry name" value="His_kinase_dom"/>
</dbReference>
<name>A0A9D0YWP6_9FIRM</name>
<dbReference type="SUPFAM" id="SSF55874">
    <property type="entry name" value="ATPase domain of HSP90 chaperone/DNA topoisomerase II/histidine kinase"/>
    <property type="match status" value="1"/>
</dbReference>
<dbReference type="SUPFAM" id="SSF51905">
    <property type="entry name" value="FAD/NAD(P)-binding domain"/>
    <property type="match status" value="1"/>
</dbReference>
<evidence type="ECO:0000313" key="4">
    <source>
        <dbReference type="EMBL" id="HIQ62218.1"/>
    </source>
</evidence>
<reference evidence="4" key="2">
    <citation type="journal article" date="2021" name="PeerJ">
        <title>Extensive microbial diversity within the chicken gut microbiome revealed by metagenomics and culture.</title>
        <authorList>
            <person name="Gilroy R."/>
            <person name="Ravi A."/>
            <person name="Getino M."/>
            <person name="Pursley I."/>
            <person name="Horton D.L."/>
            <person name="Alikhan N.F."/>
            <person name="Baker D."/>
            <person name="Gharbi K."/>
            <person name="Hall N."/>
            <person name="Watson M."/>
            <person name="Adriaenssens E.M."/>
            <person name="Foster-Nyarko E."/>
            <person name="Jarju S."/>
            <person name="Secka A."/>
            <person name="Antonio M."/>
            <person name="Oren A."/>
            <person name="Chaudhuri R.R."/>
            <person name="La Ragione R."/>
            <person name="Hildebrand F."/>
            <person name="Pallen M.J."/>
        </authorList>
    </citation>
    <scope>NUCLEOTIDE SEQUENCE</scope>
    <source>
        <strain evidence="4">ChiHile30-977</strain>
    </source>
</reference>
<dbReference type="Pfam" id="PF02518">
    <property type="entry name" value="HATPase_c"/>
    <property type="match status" value="1"/>
</dbReference>
<dbReference type="Gene3D" id="3.50.50.60">
    <property type="entry name" value="FAD/NAD(P)-binding domain"/>
    <property type="match status" value="1"/>
</dbReference>
<gene>
    <name evidence="4" type="ORF">IAA66_01365</name>
</gene>
<dbReference type="SMART" id="SM00387">
    <property type="entry name" value="HATPase_c"/>
    <property type="match status" value="1"/>
</dbReference>
<dbReference type="EMBL" id="DVFI01000016">
    <property type="protein sequence ID" value="HIQ62218.1"/>
    <property type="molecule type" value="Genomic_DNA"/>
</dbReference>
<evidence type="ECO:0000259" key="3">
    <source>
        <dbReference type="PROSITE" id="PS50109"/>
    </source>
</evidence>
<dbReference type="InterPro" id="IPR010559">
    <property type="entry name" value="Sig_transdc_His_kin_internal"/>
</dbReference>
<proteinExistence type="predicted"/>
<accession>A0A9D0YWP6</accession>
<dbReference type="Pfam" id="PF06580">
    <property type="entry name" value="His_kinase"/>
    <property type="match status" value="1"/>
</dbReference>
<dbReference type="GO" id="GO:0016020">
    <property type="term" value="C:membrane"/>
    <property type="evidence" value="ECO:0007669"/>
    <property type="project" value="InterPro"/>
</dbReference>
<dbReference type="GO" id="GO:0000155">
    <property type="term" value="F:phosphorelay sensor kinase activity"/>
    <property type="evidence" value="ECO:0007669"/>
    <property type="project" value="InterPro"/>
</dbReference>
<dbReference type="PANTHER" id="PTHR34220:SF7">
    <property type="entry name" value="SENSOR HISTIDINE KINASE YPDA"/>
    <property type="match status" value="1"/>
</dbReference>
<sequence>MDTFLYSKRIPVLRQYDVVVCGGGPAGIGAALAAAEQGCKTALIERFGFLGGMATAGYVNPMSEFAYNGKRVLGGMAWRFAQALVEAKGGLVEYPRANLSFHPETYKLVAQEMLLKAGVTLYLNSYLVDCVIRDGHIESVLFVNKSGIWMVNSLSKYLRMSINKVSAFVTLRQELELGHIYLDMMQKRFDNRFSVVFDIEENAIDCLLPRLLLQPIMENALIHGLLYCEKSNAALQIRAWCEKNVLFVEIEDNGSGMSKEKLEAFTHPVPGQGGYGLRNIRKRLELFGGTGAEIRIHSKENVGTCVSITLPVKRHD</sequence>
<dbReference type="Gene3D" id="3.30.565.10">
    <property type="entry name" value="Histidine kinase-like ATPase, C-terminal domain"/>
    <property type="match status" value="1"/>
</dbReference>
<evidence type="ECO:0000256" key="2">
    <source>
        <dbReference type="ARBA" id="ARBA00023012"/>
    </source>
</evidence>
<keyword evidence="2" id="KW-0902">Two-component regulatory system</keyword>
<reference evidence="4" key="1">
    <citation type="submission" date="2020-10" db="EMBL/GenBank/DDBJ databases">
        <authorList>
            <person name="Gilroy R."/>
        </authorList>
    </citation>
    <scope>NUCLEOTIDE SEQUENCE</scope>
    <source>
        <strain evidence="4">ChiHile30-977</strain>
    </source>
</reference>
<feature type="domain" description="Histidine kinase" evidence="3">
    <location>
        <begin position="213"/>
        <end position="314"/>
    </location>
</feature>
<dbReference type="InterPro" id="IPR050640">
    <property type="entry name" value="Bact_2-comp_sensor_kinase"/>
</dbReference>
<evidence type="ECO:0000313" key="5">
    <source>
        <dbReference type="Proteomes" id="UP000886819"/>
    </source>
</evidence>
<dbReference type="Proteomes" id="UP000886819">
    <property type="component" value="Unassembled WGS sequence"/>
</dbReference>
<dbReference type="Pfam" id="PF12831">
    <property type="entry name" value="FAD_oxidored"/>
    <property type="match status" value="1"/>
</dbReference>
<dbReference type="InterPro" id="IPR003594">
    <property type="entry name" value="HATPase_dom"/>
</dbReference>
<protein>
    <submittedName>
        <fullName evidence="4">FAD-dependent oxidoreductase</fullName>
    </submittedName>
</protein>
<dbReference type="InterPro" id="IPR036188">
    <property type="entry name" value="FAD/NAD-bd_sf"/>
</dbReference>
<keyword evidence="1" id="KW-0808">Transferase</keyword>
<dbReference type="PANTHER" id="PTHR34220">
    <property type="entry name" value="SENSOR HISTIDINE KINASE YPDA"/>
    <property type="match status" value="1"/>
</dbReference>
<dbReference type="PROSITE" id="PS50109">
    <property type="entry name" value="HIS_KIN"/>
    <property type="match status" value="1"/>
</dbReference>
<dbReference type="AlphaFoldDB" id="A0A9D0YWP6"/>